<reference evidence="2 3" key="1">
    <citation type="journal article" date="2013" name="Genome Announc.">
        <title>Draft Genome Sequence of 'Candidatus Halobonum tyrrellensis' Strain G22, Isolated from the Hypersaline Waters of Lake Tyrrell, Australia.</title>
        <authorList>
            <person name="Ugalde J.A."/>
            <person name="Narasingarao P."/>
            <person name="Kuo S."/>
            <person name="Podell S."/>
            <person name="Allen E.E."/>
        </authorList>
    </citation>
    <scope>NUCLEOTIDE SEQUENCE [LARGE SCALE GENOMIC DNA]</scope>
    <source>
        <strain evidence="2 3">G22</strain>
    </source>
</reference>
<evidence type="ECO:0000313" key="3">
    <source>
        <dbReference type="Proteomes" id="UP000017840"/>
    </source>
</evidence>
<proteinExistence type="predicted"/>
<gene>
    <name evidence="2" type="ORF">K933_13314</name>
</gene>
<evidence type="ECO:0000256" key="1">
    <source>
        <dbReference type="SAM" id="Phobius"/>
    </source>
</evidence>
<feature type="transmembrane region" description="Helical" evidence="1">
    <location>
        <begin position="35"/>
        <end position="58"/>
    </location>
</feature>
<dbReference type="Proteomes" id="UP000017840">
    <property type="component" value="Unassembled WGS sequence"/>
</dbReference>
<dbReference type="RefSeq" id="WP_023395237.1">
    <property type="nucleotide sequence ID" value="NZ_ASGZ01000056.1"/>
</dbReference>
<feature type="transmembrane region" description="Helical" evidence="1">
    <location>
        <begin position="6"/>
        <end position="28"/>
    </location>
</feature>
<dbReference type="EMBL" id="ASGZ01000056">
    <property type="protein sequence ID" value="ESP87565.1"/>
    <property type="molecule type" value="Genomic_DNA"/>
</dbReference>
<accession>V4HA22</accession>
<keyword evidence="1" id="KW-0812">Transmembrane</keyword>
<dbReference type="STRING" id="1324957.K933_13314"/>
<protein>
    <submittedName>
        <fullName evidence="2">Uncharacterized protein</fullName>
    </submittedName>
</protein>
<evidence type="ECO:0000313" key="2">
    <source>
        <dbReference type="EMBL" id="ESP87565.1"/>
    </source>
</evidence>
<sequence>MVDLAPLFVGANALTSLVGVAAVAVRYATEREPHYWAAAFALAFGGLTLELAVANGFLRETDPVSAVLATAPVGVVRLVALAAWRQGTSWRLFGDTT</sequence>
<keyword evidence="1" id="KW-1133">Transmembrane helix</keyword>
<keyword evidence="3" id="KW-1185">Reference proteome</keyword>
<comment type="caution">
    <text evidence="2">The sequence shown here is derived from an EMBL/GenBank/DDBJ whole genome shotgun (WGS) entry which is preliminary data.</text>
</comment>
<feature type="transmembrane region" description="Helical" evidence="1">
    <location>
        <begin position="64"/>
        <end position="84"/>
    </location>
</feature>
<dbReference type="AlphaFoldDB" id="V4HA22"/>
<name>V4HA22_9EURY</name>
<organism evidence="2 3">
    <name type="scientific">Candidatus Halobonum tyrrellensis G22</name>
    <dbReference type="NCBI Taxonomy" id="1324957"/>
    <lineage>
        <taxon>Archaea</taxon>
        <taxon>Methanobacteriati</taxon>
        <taxon>Methanobacteriota</taxon>
        <taxon>Stenosarchaea group</taxon>
        <taxon>Halobacteria</taxon>
        <taxon>Halobacteriales</taxon>
        <taxon>Haloferacaceae</taxon>
        <taxon>Candidatus Halobonum</taxon>
    </lineage>
</organism>
<keyword evidence="1" id="KW-0472">Membrane</keyword>